<feature type="binding site" evidence="8">
    <location>
        <position position="456"/>
    </location>
    <ligand>
        <name>Mn(2+)</name>
        <dbReference type="ChEBI" id="CHEBI:29035"/>
    </ligand>
</feature>
<evidence type="ECO:0000256" key="6">
    <source>
        <dbReference type="PIRSR" id="PIRSR005091-1"/>
    </source>
</evidence>
<reference evidence="12" key="2">
    <citation type="journal article" date="2017" name="Genome Announc.">
        <title>Draft genome sequence of Paludibacter jiangxiensis NM7(T), a propionate-producing fermentative bacterium.</title>
        <authorList>
            <person name="Qiu Y.-L."/>
            <person name="Tourlousse D.M."/>
            <person name="Matsuura N."/>
            <person name="Ohashi A."/>
            <person name="Sekiguchi Y."/>
        </authorList>
    </citation>
    <scope>NUCLEOTIDE SEQUENCE [LARGE SCALE GENOMIC DNA]</scope>
    <source>
        <strain evidence="12">NM7</strain>
    </source>
</reference>
<sequence length="581" mass="65936">MLYHWDQASKASIGDWFAVIWHGLPMDLSTAGYFVVIPALLLIASIWVDRRYIAPAVNVYGIIILLVITLIFLVDIELYSYWGFRIDTTPLFYLKSPKDALASVSTWMLILGIVCFALCFAGVYWLFRRYVLSLYQKMPKVPVRRVVYTIYMTLLAALLFIPIRGGISVSTMNVGTAYFSNVLFLNHSAVNPVFNLMASFGAENDFGQQYRFMDDKEAHRIFSELREKPVAADSVPVVLNQQRPNVIFFILESFMSKDFESLGGLPVAQNLNRLCGEGVVFTHIYANSFRTDRGIIANLSGYPAQPTTSIMKYPVKSQSLPSIQKSLKNAGYACSYYYGGDADFTNMRSYLMSSGIDKIISDKDFSLKERMSKWGAPDHILIRRLLNDLQHPPRQPFFTVVQTLSSHEPFEVPMHRLKDPYLNSVAYTDSCLGVFIDAMKKSPLWKNTLLVFVPDHAMRYPATIENTDPNRYKIPIIWAGGAVRKPMKVDRYGSQIDQAATLLYQLGIDHSAFTFSKNLLNPNNPQFGFFDFVDGFGFASPQREVVYDHAQKKVVYGDQASVEFTKGKAFLQCLYDDLARR</sequence>
<dbReference type="GO" id="GO:0005886">
    <property type="term" value="C:plasma membrane"/>
    <property type="evidence" value="ECO:0007669"/>
    <property type="project" value="UniProtKB-SubCell"/>
</dbReference>
<evidence type="ECO:0000256" key="4">
    <source>
        <dbReference type="ARBA" id="ARBA00022989"/>
    </source>
</evidence>
<accession>A0A171AHR9</accession>
<evidence type="ECO:0000313" key="12">
    <source>
        <dbReference type="Proteomes" id="UP000076586"/>
    </source>
</evidence>
<evidence type="ECO:0000313" key="11">
    <source>
        <dbReference type="EMBL" id="GAT63758.1"/>
    </source>
</evidence>
<keyword evidence="7" id="KW-0479">Metal-binding</keyword>
<dbReference type="SUPFAM" id="SSF53649">
    <property type="entry name" value="Alkaline phosphatase-like"/>
    <property type="match status" value="1"/>
</dbReference>
<evidence type="ECO:0000256" key="5">
    <source>
        <dbReference type="ARBA" id="ARBA00023136"/>
    </source>
</evidence>
<evidence type="ECO:0000256" key="3">
    <source>
        <dbReference type="ARBA" id="ARBA00022692"/>
    </source>
</evidence>
<dbReference type="Proteomes" id="UP000076586">
    <property type="component" value="Unassembled WGS sequence"/>
</dbReference>
<dbReference type="InterPro" id="IPR017850">
    <property type="entry name" value="Alkaline_phosphatase_core_sf"/>
</dbReference>
<evidence type="ECO:0000256" key="8">
    <source>
        <dbReference type="PIRSR" id="PIRSR005091-3"/>
    </source>
</evidence>
<keyword evidence="3 9" id="KW-0812">Transmembrane</keyword>
<feature type="binding site" evidence="8">
    <location>
        <position position="291"/>
    </location>
    <ligand>
        <name>Mn(2+)</name>
        <dbReference type="ChEBI" id="CHEBI:29035"/>
    </ligand>
</feature>
<feature type="binding site" evidence="7">
    <location>
        <position position="407"/>
    </location>
    <ligand>
        <name>substrate</name>
    </ligand>
</feature>
<feature type="transmembrane region" description="Helical" evidence="9">
    <location>
        <begin position="60"/>
        <end position="84"/>
    </location>
</feature>
<feature type="transmembrane region" description="Helical" evidence="9">
    <location>
        <begin position="104"/>
        <end position="127"/>
    </location>
</feature>
<feature type="transmembrane region" description="Helical" evidence="9">
    <location>
        <begin position="31"/>
        <end position="48"/>
    </location>
</feature>
<reference evidence="12" key="1">
    <citation type="submission" date="2016-04" db="EMBL/GenBank/DDBJ databases">
        <title>Draft genome sequence of Paludibacter jiangxiensis strain NM7.</title>
        <authorList>
            <person name="Qiu Y."/>
            <person name="Matsuura N."/>
            <person name="Ohashi A."/>
            <person name="Tourlousse M.D."/>
            <person name="Sekiguchi Y."/>
        </authorList>
    </citation>
    <scope>NUCLEOTIDE SEQUENCE [LARGE SCALE GENOMIC DNA]</scope>
    <source>
        <strain evidence="12">NM7</strain>
    </source>
</reference>
<comment type="subcellular location">
    <subcellularLocation>
        <location evidence="1">Cell membrane</location>
        <topology evidence="1">Multi-pass membrane protein</topology>
    </subcellularLocation>
</comment>
<proteinExistence type="predicted"/>
<feature type="domain" description="Sulfatase N-terminal" evidence="10">
    <location>
        <begin position="244"/>
        <end position="508"/>
    </location>
</feature>
<gene>
    <name evidence="11" type="ORF">PJIAN_4299</name>
</gene>
<dbReference type="PANTHER" id="PTHR47371">
    <property type="entry name" value="LIPOTEICHOIC ACID SYNTHASE"/>
    <property type="match status" value="1"/>
</dbReference>
<evidence type="ECO:0000256" key="1">
    <source>
        <dbReference type="ARBA" id="ARBA00004651"/>
    </source>
</evidence>
<organism evidence="11 12">
    <name type="scientific">Paludibacter jiangxiensis</name>
    <dbReference type="NCBI Taxonomy" id="681398"/>
    <lineage>
        <taxon>Bacteria</taxon>
        <taxon>Pseudomonadati</taxon>
        <taxon>Bacteroidota</taxon>
        <taxon>Bacteroidia</taxon>
        <taxon>Bacteroidales</taxon>
        <taxon>Paludibacteraceae</taxon>
        <taxon>Paludibacter</taxon>
    </lineage>
</organism>
<feature type="binding site" evidence="8">
    <location>
        <position position="455"/>
    </location>
    <ligand>
        <name>Mn(2+)</name>
        <dbReference type="ChEBI" id="CHEBI:29035"/>
    </ligand>
</feature>
<feature type="transmembrane region" description="Helical" evidence="9">
    <location>
        <begin position="148"/>
        <end position="167"/>
    </location>
</feature>
<dbReference type="InterPro" id="IPR000917">
    <property type="entry name" value="Sulfatase_N"/>
</dbReference>
<evidence type="ECO:0000256" key="7">
    <source>
        <dbReference type="PIRSR" id="PIRSR005091-2"/>
    </source>
</evidence>
<protein>
    <submittedName>
        <fullName evidence="11">Phosphoglycerol transferase MdoB</fullName>
    </submittedName>
</protein>
<dbReference type="Gene3D" id="3.30.1120.80">
    <property type="match status" value="1"/>
</dbReference>
<dbReference type="Gene3D" id="3.40.720.10">
    <property type="entry name" value="Alkaline Phosphatase, subunit A"/>
    <property type="match status" value="1"/>
</dbReference>
<dbReference type="GO" id="GO:0016740">
    <property type="term" value="F:transferase activity"/>
    <property type="evidence" value="ECO:0007669"/>
    <property type="project" value="UniProtKB-KW"/>
</dbReference>
<evidence type="ECO:0000259" key="10">
    <source>
        <dbReference type="Pfam" id="PF00884"/>
    </source>
</evidence>
<keyword evidence="5 9" id="KW-0472">Membrane</keyword>
<evidence type="ECO:0000256" key="2">
    <source>
        <dbReference type="ARBA" id="ARBA00022475"/>
    </source>
</evidence>
<dbReference type="Pfam" id="PF00884">
    <property type="entry name" value="Sulfatase"/>
    <property type="match status" value="1"/>
</dbReference>
<feature type="active site" evidence="6">
    <location>
        <position position="291"/>
    </location>
</feature>
<dbReference type="AlphaFoldDB" id="A0A171AHR9"/>
<dbReference type="PIRSF" id="PIRSF005091">
    <property type="entry name" value="Mmb_sulf_HI1246"/>
    <property type="match status" value="1"/>
</dbReference>
<dbReference type="GO" id="GO:0046872">
    <property type="term" value="F:metal ion binding"/>
    <property type="evidence" value="ECO:0007669"/>
    <property type="project" value="UniProtKB-KW"/>
</dbReference>
<keyword evidence="12" id="KW-1185">Reference proteome</keyword>
<name>A0A171AHR9_9BACT</name>
<evidence type="ECO:0000256" key="9">
    <source>
        <dbReference type="SAM" id="Phobius"/>
    </source>
</evidence>
<dbReference type="InterPro" id="IPR012160">
    <property type="entry name" value="LtaS-like"/>
</dbReference>
<dbReference type="InterPro" id="IPR050448">
    <property type="entry name" value="OpgB/LTA_synthase_biosynth"/>
</dbReference>
<keyword evidence="11" id="KW-0808">Transferase</keyword>
<dbReference type="OrthoDB" id="9777768at2"/>
<keyword evidence="7" id="KW-0464">Manganese</keyword>
<feature type="binding site" evidence="8">
    <location>
        <position position="252"/>
    </location>
    <ligand>
        <name>Mn(2+)</name>
        <dbReference type="ChEBI" id="CHEBI:29035"/>
    </ligand>
</feature>
<comment type="caution">
    <text evidence="11">The sequence shown here is derived from an EMBL/GenBank/DDBJ whole genome shotgun (WGS) entry which is preliminary data.</text>
</comment>
<keyword evidence="4 9" id="KW-1133">Transmembrane helix</keyword>
<dbReference type="EMBL" id="BDCR01000004">
    <property type="protein sequence ID" value="GAT63758.1"/>
    <property type="molecule type" value="Genomic_DNA"/>
</dbReference>
<dbReference type="CDD" id="cd16015">
    <property type="entry name" value="LTA_synthase"/>
    <property type="match status" value="1"/>
</dbReference>
<dbReference type="PANTHER" id="PTHR47371:SF3">
    <property type="entry name" value="PHOSPHOGLYCEROL TRANSFERASE I"/>
    <property type="match status" value="1"/>
</dbReference>
<keyword evidence="2" id="KW-1003">Cell membrane</keyword>
<dbReference type="STRING" id="681398.PJIAN_4299"/>